<reference evidence="1 2" key="1">
    <citation type="journal article" date="2021" name="Nat. Commun.">
        <title>Genetic determinants of endophytism in the Arabidopsis root mycobiome.</title>
        <authorList>
            <person name="Mesny F."/>
            <person name="Miyauchi S."/>
            <person name="Thiergart T."/>
            <person name="Pickel B."/>
            <person name="Atanasova L."/>
            <person name="Karlsson M."/>
            <person name="Huettel B."/>
            <person name="Barry K.W."/>
            <person name="Haridas S."/>
            <person name="Chen C."/>
            <person name="Bauer D."/>
            <person name="Andreopoulos W."/>
            <person name="Pangilinan J."/>
            <person name="LaButti K."/>
            <person name="Riley R."/>
            <person name="Lipzen A."/>
            <person name="Clum A."/>
            <person name="Drula E."/>
            <person name="Henrissat B."/>
            <person name="Kohler A."/>
            <person name="Grigoriev I.V."/>
            <person name="Martin F.M."/>
            <person name="Hacquard S."/>
        </authorList>
    </citation>
    <scope>NUCLEOTIDE SEQUENCE [LARGE SCALE GENOMIC DNA]</scope>
    <source>
        <strain evidence="1 2">MPI-SDFR-AT-0079</strain>
    </source>
</reference>
<sequence length="570" mass="63388">MEDYAASLLNVIEEAANPESEGHEDEGQHEVDAADAADAAVDTADAESAKKGRRGLRNGIFRAANIQDKLLEKLVSQVMPAEEGRGHVPDSDDIPFAKRPGFSLPLMTTNFRRFNARIGVVFKFQARAFRLLSWRRPTHTLSFLAVYTFVCLDPYLLFALPLAISLFGILVPSFIARHPAPTPDADRVRNMSYSPRGPPLAPARTVKPTKELSHDFFRNMGDLQNVMEDFSVAHDKIVALVVPKTNFSDEALSSAVFVLLFTGCLLMLIAAHLLPLRALALVGGWAAIWSGHPTVARLLQQAKLQYLDGPPSPSAAADPLHHQHQQHQDPTKPPPPNNKKHPLLTNPTQTLQTLITQDIHLDTSPETREVEIFELQRQDPPTGPSPSPSPSTTTSHHHHHHPPSSPYPISEWQPWLFSPSPYDPLSAARLANERPRGARFFEDVLPPPGWVWSEKKWALDLWSREWVEERIITGVEVETEGERWVYDMWSEREAGGGHHGGMGGGGNGGLEAGEGDAVVVREQQQQRSRERAGTPGLSWEEGEEGMGRRGQWRRRRWVRLVKRKGVTASG</sequence>
<organism evidence="1 2">
    <name type="scientific">Chaetomium tenue</name>
    <dbReference type="NCBI Taxonomy" id="1854479"/>
    <lineage>
        <taxon>Eukaryota</taxon>
        <taxon>Fungi</taxon>
        <taxon>Dikarya</taxon>
        <taxon>Ascomycota</taxon>
        <taxon>Pezizomycotina</taxon>
        <taxon>Sordariomycetes</taxon>
        <taxon>Sordariomycetidae</taxon>
        <taxon>Sordariales</taxon>
        <taxon>Chaetomiaceae</taxon>
        <taxon>Chaetomium</taxon>
    </lineage>
</organism>
<protein>
    <submittedName>
        <fullName evidence="1">Integral peroxisomal membrane peroxin-domain-containing protein</fullName>
    </submittedName>
</protein>
<name>A0ACB7PL04_9PEZI</name>
<comment type="caution">
    <text evidence="1">The sequence shown here is derived from an EMBL/GenBank/DDBJ whole genome shotgun (WGS) entry which is preliminary data.</text>
</comment>
<accession>A0ACB7PL04</accession>
<gene>
    <name evidence="1" type="ORF">F5144DRAFT_522419</name>
</gene>
<dbReference type="EMBL" id="JAGIZQ010000001">
    <property type="protein sequence ID" value="KAH6649761.1"/>
    <property type="molecule type" value="Genomic_DNA"/>
</dbReference>
<proteinExistence type="predicted"/>
<keyword evidence="2" id="KW-1185">Reference proteome</keyword>
<evidence type="ECO:0000313" key="2">
    <source>
        <dbReference type="Proteomes" id="UP000724584"/>
    </source>
</evidence>
<evidence type="ECO:0000313" key="1">
    <source>
        <dbReference type="EMBL" id="KAH6649761.1"/>
    </source>
</evidence>
<dbReference type="Proteomes" id="UP000724584">
    <property type="component" value="Unassembled WGS sequence"/>
</dbReference>